<feature type="repeat" description="TPR" evidence="9">
    <location>
        <begin position="15"/>
        <end position="48"/>
    </location>
</feature>
<protein>
    <recommendedName>
        <fullName evidence="7">Outer dynein arm-docking complex subunit 4</fullName>
    </recommendedName>
    <alternativeName>
        <fullName evidence="8">Tetratricopeptide repeat protein 25</fullName>
    </alternativeName>
</protein>
<keyword evidence="6" id="KW-0966">Cell projection</keyword>
<dbReference type="Proteomes" id="UP000694888">
    <property type="component" value="Unplaced"/>
</dbReference>
<evidence type="ECO:0000256" key="4">
    <source>
        <dbReference type="ARBA" id="ARBA00022803"/>
    </source>
</evidence>
<keyword evidence="2" id="KW-0963">Cytoplasm</keyword>
<comment type="subcellular location">
    <subcellularLocation>
        <location evidence="1">Cytoplasm</location>
        <location evidence="1">Cytoskeleton</location>
        <location evidence="1">Cilium axoneme</location>
    </subcellularLocation>
</comment>
<keyword evidence="10" id="KW-1185">Reference proteome</keyword>
<dbReference type="PROSITE" id="PS50005">
    <property type="entry name" value="TPR"/>
    <property type="match status" value="1"/>
</dbReference>
<dbReference type="RefSeq" id="XP_035828001.1">
    <property type="nucleotide sequence ID" value="XM_035972108.1"/>
</dbReference>
<evidence type="ECO:0000313" key="10">
    <source>
        <dbReference type="Proteomes" id="UP000694888"/>
    </source>
</evidence>
<gene>
    <name evidence="11" type="primary">LOC118478463</name>
</gene>
<evidence type="ECO:0000313" key="11">
    <source>
        <dbReference type="RefSeq" id="XP_035828001.1"/>
    </source>
</evidence>
<dbReference type="GeneID" id="118478463"/>
<reference evidence="11" key="1">
    <citation type="submission" date="2025-08" db="UniProtKB">
        <authorList>
            <consortium name="RefSeq"/>
        </authorList>
    </citation>
    <scope>IDENTIFICATION</scope>
</reference>
<name>A0ABM1W008_APLCA</name>
<evidence type="ECO:0000256" key="6">
    <source>
        <dbReference type="ARBA" id="ARBA00023273"/>
    </source>
</evidence>
<evidence type="ECO:0000256" key="5">
    <source>
        <dbReference type="ARBA" id="ARBA00023212"/>
    </source>
</evidence>
<keyword evidence="5" id="KW-0206">Cytoskeleton</keyword>
<organism evidence="10 11">
    <name type="scientific">Aplysia californica</name>
    <name type="common">California sea hare</name>
    <dbReference type="NCBI Taxonomy" id="6500"/>
    <lineage>
        <taxon>Eukaryota</taxon>
        <taxon>Metazoa</taxon>
        <taxon>Spiralia</taxon>
        <taxon>Lophotrochozoa</taxon>
        <taxon>Mollusca</taxon>
        <taxon>Gastropoda</taxon>
        <taxon>Heterobranchia</taxon>
        <taxon>Euthyneura</taxon>
        <taxon>Tectipleura</taxon>
        <taxon>Aplysiida</taxon>
        <taxon>Aplysioidea</taxon>
        <taxon>Aplysiidae</taxon>
        <taxon>Aplysia</taxon>
    </lineage>
</organism>
<dbReference type="PANTHER" id="PTHR23040">
    <property type="match status" value="1"/>
</dbReference>
<evidence type="ECO:0000256" key="8">
    <source>
        <dbReference type="ARBA" id="ARBA00034143"/>
    </source>
</evidence>
<dbReference type="InterPro" id="IPR019734">
    <property type="entry name" value="TPR_rpt"/>
</dbReference>
<dbReference type="PANTHER" id="PTHR23040:SF1">
    <property type="entry name" value="OUTER DYNEIN ARM-DOCKING COMPLEX SUBUNIT 4"/>
    <property type="match status" value="1"/>
</dbReference>
<keyword evidence="4 9" id="KW-0802">TPR repeat</keyword>
<evidence type="ECO:0000256" key="3">
    <source>
        <dbReference type="ARBA" id="ARBA00022737"/>
    </source>
</evidence>
<evidence type="ECO:0000256" key="9">
    <source>
        <dbReference type="PROSITE-ProRule" id="PRU00339"/>
    </source>
</evidence>
<evidence type="ECO:0000256" key="2">
    <source>
        <dbReference type="ARBA" id="ARBA00022490"/>
    </source>
</evidence>
<sequence length="189" mass="21603">MIIICIKFSNLHLVPQAVYQKAEIHYRQGHYEMALMTFNRGHKLNPSAPGFSEGVQKAQHALDIMTAGRSMKTTVVGDLSLFLPKKNANVQGTKRNLPQLTSRSDDLRVPSPGFRKRHGTLLLQVQKRPHPVMGQPDYGNSDRMHGVSLVDDKAMKEILGQLYDDKEYFERILRKAGLYRIFPMLFKRL</sequence>
<keyword evidence="3" id="KW-0677">Repeat</keyword>
<evidence type="ECO:0000256" key="7">
    <source>
        <dbReference type="ARBA" id="ARBA00034139"/>
    </source>
</evidence>
<evidence type="ECO:0000256" key="1">
    <source>
        <dbReference type="ARBA" id="ARBA00004430"/>
    </source>
</evidence>
<dbReference type="InterPro" id="IPR011990">
    <property type="entry name" value="TPR-like_helical_dom_sf"/>
</dbReference>
<dbReference type="SUPFAM" id="SSF48452">
    <property type="entry name" value="TPR-like"/>
    <property type="match status" value="1"/>
</dbReference>
<dbReference type="InterPro" id="IPR040111">
    <property type="entry name" value="ODAD4"/>
</dbReference>
<proteinExistence type="predicted"/>
<accession>A0ABM1W008</accession>